<dbReference type="GO" id="GO:0008081">
    <property type="term" value="F:phosphoric diester hydrolase activity"/>
    <property type="evidence" value="ECO:0007669"/>
    <property type="project" value="InterPro"/>
</dbReference>
<feature type="domain" description="GP-PDE" evidence="2">
    <location>
        <begin position="94"/>
        <end position="345"/>
    </location>
</feature>
<evidence type="ECO:0000313" key="4">
    <source>
        <dbReference type="Proteomes" id="UP000823613"/>
    </source>
</evidence>
<sequence length="493" mass="56208">NFNLLDLADIYKIINISNIYGINSFTIDSHFKDLDKIINEFNKFNKVIFTKNNVDLYDYFKSITSGSSGIIASSLNDLNSALSKFNKLGNTKEQFLASHRGVVTSGINENSLSSIRLADTLNSTYVEIDLQITKDHEIVICHNNELNVTTDCKDNSKITQSTLSKVKSFNLIDNETSVNEKIPTLKEVFSEFKDSDLIFILEFKFDGGFATYPLDVAKYVNEIVKEYDMEDKVIGITFFKGYYDSINKYMPYMMTMYLGAPNGENEFSNLSDLEKSLKFFKKYNTSLDLGYSPDLKNHYFNMISRGYFLNSYTFNDPSSLKEPLNIATTDDYYDSSNLIKSIRSDKDFYVINSLDELESNLVAGATKYNGEVLSNFKDYGIIYLEGNEFSSTLTLSLYYYDETNDYGLYSDVFKVNLLDNGGNKENNYKEIVGEDDVYFNLDNYEETITSLKAPSNDKLEIILLATLIPLGILLIGSTIFIIIKNIHKLRNKT</sequence>
<comment type="caution">
    <text evidence="3">The sequence shown here is derived from an EMBL/GenBank/DDBJ whole genome shotgun (WGS) entry which is preliminary data.</text>
</comment>
<dbReference type="EMBL" id="JADIMY010000119">
    <property type="protein sequence ID" value="MBO8428125.1"/>
    <property type="molecule type" value="Genomic_DNA"/>
</dbReference>
<gene>
    <name evidence="3" type="ORF">IAC58_06255</name>
</gene>
<reference evidence="3" key="2">
    <citation type="journal article" date="2021" name="PeerJ">
        <title>Extensive microbial diversity within the chicken gut microbiome revealed by metagenomics and culture.</title>
        <authorList>
            <person name="Gilroy R."/>
            <person name="Ravi A."/>
            <person name="Getino M."/>
            <person name="Pursley I."/>
            <person name="Horton D.L."/>
            <person name="Alikhan N.F."/>
            <person name="Baker D."/>
            <person name="Gharbi K."/>
            <person name="Hall N."/>
            <person name="Watson M."/>
            <person name="Adriaenssens E.M."/>
            <person name="Foster-Nyarko E."/>
            <person name="Jarju S."/>
            <person name="Secka A."/>
            <person name="Antonio M."/>
            <person name="Oren A."/>
            <person name="Chaudhuri R.R."/>
            <person name="La Ragione R."/>
            <person name="Hildebrand F."/>
            <person name="Pallen M.J."/>
        </authorList>
    </citation>
    <scope>NUCLEOTIDE SEQUENCE</scope>
    <source>
        <strain evidence="3">11159</strain>
    </source>
</reference>
<feature type="non-terminal residue" evidence="3">
    <location>
        <position position="1"/>
    </location>
</feature>
<reference evidence="3" key="1">
    <citation type="submission" date="2020-10" db="EMBL/GenBank/DDBJ databases">
        <authorList>
            <person name="Gilroy R."/>
        </authorList>
    </citation>
    <scope>NUCLEOTIDE SEQUENCE</scope>
    <source>
        <strain evidence="3">11159</strain>
    </source>
</reference>
<dbReference type="GO" id="GO:0006629">
    <property type="term" value="P:lipid metabolic process"/>
    <property type="evidence" value="ECO:0007669"/>
    <property type="project" value="InterPro"/>
</dbReference>
<name>A0A9D9DL77_9BACL</name>
<organism evidence="3 4">
    <name type="scientific">Candidatus Onthovivens merdipullorum</name>
    <dbReference type="NCBI Taxonomy" id="2840889"/>
    <lineage>
        <taxon>Bacteria</taxon>
        <taxon>Bacillati</taxon>
        <taxon>Bacillota</taxon>
        <taxon>Bacilli</taxon>
        <taxon>Bacillales</taxon>
        <taxon>Candidatus Onthovivens</taxon>
    </lineage>
</organism>
<keyword evidence="1" id="KW-1133">Transmembrane helix</keyword>
<evidence type="ECO:0000256" key="1">
    <source>
        <dbReference type="SAM" id="Phobius"/>
    </source>
</evidence>
<dbReference type="SUPFAM" id="SSF51695">
    <property type="entry name" value="PLC-like phosphodiesterases"/>
    <property type="match status" value="1"/>
</dbReference>
<dbReference type="Proteomes" id="UP000823613">
    <property type="component" value="Unassembled WGS sequence"/>
</dbReference>
<evidence type="ECO:0000259" key="2">
    <source>
        <dbReference type="PROSITE" id="PS51704"/>
    </source>
</evidence>
<dbReference type="Pfam" id="PF03009">
    <property type="entry name" value="GDPD"/>
    <property type="match status" value="1"/>
</dbReference>
<accession>A0A9D9DL77</accession>
<dbReference type="Gene3D" id="3.20.20.190">
    <property type="entry name" value="Phosphatidylinositol (PI) phosphodiesterase"/>
    <property type="match status" value="1"/>
</dbReference>
<proteinExistence type="predicted"/>
<protein>
    <recommendedName>
        <fullName evidence="2">GP-PDE domain-containing protein</fullName>
    </recommendedName>
</protein>
<dbReference type="PROSITE" id="PS51704">
    <property type="entry name" value="GP_PDE"/>
    <property type="match status" value="1"/>
</dbReference>
<keyword evidence="1" id="KW-0812">Transmembrane</keyword>
<dbReference type="AlphaFoldDB" id="A0A9D9DL77"/>
<keyword evidence="1" id="KW-0472">Membrane</keyword>
<dbReference type="PANTHER" id="PTHR46211:SF14">
    <property type="entry name" value="GLYCEROPHOSPHODIESTER PHOSPHODIESTERASE"/>
    <property type="match status" value="1"/>
</dbReference>
<feature type="transmembrane region" description="Helical" evidence="1">
    <location>
        <begin position="461"/>
        <end position="483"/>
    </location>
</feature>
<evidence type="ECO:0000313" key="3">
    <source>
        <dbReference type="EMBL" id="MBO8428125.1"/>
    </source>
</evidence>
<dbReference type="InterPro" id="IPR030395">
    <property type="entry name" value="GP_PDE_dom"/>
</dbReference>
<dbReference type="InterPro" id="IPR017946">
    <property type="entry name" value="PLC-like_Pdiesterase_TIM-brl"/>
</dbReference>
<dbReference type="PANTHER" id="PTHR46211">
    <property type="entry name" value="GLYCEROPHOSPHORYL DIESTER PHOSPHODIESTERASE"/>
    <property type="match status" value="1"/>
</dbReference>